<organism evidence="2">
    <name type="scientific">freshwater metagenome</name>
    <dbReference type="NCBI Taxonomy" id="449393"/>
    <lineage>
        <taxon>unclassified sequences</taxon>
        <taxon>metagenomes</taxon>
        <taxon>ecological metagenomes</taxon>
    </lineage>
</organism>
<feature type="compositionally biased region" description="Low complexity" evidence="1">
    <location>
        <begin position="34"/>
        <end position="54"/>
    </location>
</feature>
<evidence type="ECO:0000313" key="3">
    <source>
        <dbReference type="EMBL" id="CAB4788703.1"/>
    </source>
</evidence>
<protein>
    <submittedName>
        <fullName evidence="2">Unannotated protein</fullName>
    </submittedName>
</protein>
<gene>
    <name evidence="2" type="ORF">UFOPK2602_01899</name>
    <name evidence="3" type="ORF">UFOPK3001_00044</name>
    <name evidence="4" type="ORF">UFOPK3954_00459</name>
</gene>
<dbReference type="EMBL" id="CAFBON010000031">
    <property type="protein sequence ID" value="CAB4979580.1"/>
    <property type="molecule type" value="Genomic_DNA"/>
</dbReference>
<reference evidence="2" key="1">
    <citation type="submission" date="2020-05" db="EMBL/GenBank/DDBJ databases">
        <authorList>
            <person name="Chiriac C."/>
            <person name="Salcher M."/>
            <person name="Ghai R."/>
            <person name="Kavagutti S V."/>
        </authorList>
    </citation>
    <scope>NUCLEOTIDE SEQUENCE</scope>
</reference>
<proteinExistence type="predicted"/>
<dbReference type="EMBL" id="CAFAAJ010000002">
    <property type="protein sequence ID" value="CAB4788703.1"/>
    <property type="molecule type" value="Genomic_DNA"/>
</dbReference>
<dbReference type="CDD" id="cd12797">
    <property type="entry name" value="M23_peptidase"/>
    <property type="match status" value="1"/>
</dbReference>
<dbReference type="AlphaFoldDB" id="A0A6J6RHJ6"/>
<accession>A0A6J6RHJ6</accession>
<evidence type="ECO:0000313" key="2">
    <source>
        <dbReference type="EMBL" id="CAB4723347.1"/>
    </source>
</evidence>
<feature type="region of interest" description="Disordered" evidence="1">
    <location>
        <begin position="28"/>
        <end position="66"/>
    </location>
</feature>
<name>A0A6J6RHJ6_9ZZZZ</name>
<sequence length="283" mass="29616">MPSASTARRCVRPIVLAVTAAIALSSCGSSSPDPAGLTTTTAPASTSTTGTTAANGLPSINSFRESPSNRLPVDTVLIRSGFPFKGRNAVSPHPGAHIVFGTGFEEWPQGGTAPSNYPPIYAVADGIVSSVTDTLAVGEDDRYGINLSIATDGTSVIDFEYSIEPLVKEPSPGFYHTFIAVREGDRVSRGDVIGYMFLPKGSEGAHIHFGLINGATGAFMAPAIFSKETVAEFYGTWKNLGFDSDDGPKNPIPPCIGWKITAEENPLENRAVDCLTYPAASGA</sequence>
<evidence type="ECO:0000256" key="1">
    <source>
        <dbReference type="SAM" id="MobiDB-lite"/>
    </source>
</evidence>
<dbReference type="InterPro" id="IPR011055">
    <property type="entry name" value="Dup_hybrid_motif"/>
</dbReference>
<evidence type="ECO:0000313" key="4">
    <source>
        <dbReference type="EMBL" id="CAB4979580.1"/>
    </source>
</evidence>
<dbReference type="EMBL" id="CAEZXX010000161">
    <property type="protein sequence ID" value="CAB4723347.1"/>
    <property type="molecule type" value="Genomic_DNA"/>
</dbReference>
<dbReference type="Gene3D" id="2.70.70.10">
    <property type="entry name" value="Glucose Permease (Domain IIA)"/>
    <property type="match status" value="1"/>
</dbReference>